<comment type="subcellular location">
    <subcellularLocation>
        <location evidence="1">Cell membrane</location>
        <topology evidence="1">Multi-pass membrane protein</topology>
    </subcellularLocation>
</comment>
<evidence type="ECO:0000256" key="1">
    <source>
        <dbReference type="RuleBase" id="RU004429"/>
    </source>
</evidence>
<dbReference type="PANTHER" id="PTHR33269:SF19">
    <property type="entry name" value="NADH-QUINONE OXIDOREDUCTASE SUBUNIT J"/>
    <property type="match status" value="1"/>
</dbReference>
<keyword evidence="1" id="KW-1133">Transmembrane helix</keyword>
<feature type="transmembrane region" description="Helical" evidence="1">
    <location>
        <begin position="43"/>
        <end position="62"/>
    </location>
</feature>
<keyword evidence="1" id="KW-0812">Transmembrane</keyword>
<comment type="similarity">
    <text evidence="1">Belongs to the complex I subunit 6 family.</text>
</comment>
<comment type="caution">
    <text evidence="3">The sequence shown here is derived from an EMBL/GenBank/DDBJ whole genome shotgun (WGS) entry which is preliminary data.</text>
</comment>
<proteinExistence type="inferred from homology"/>
<evidence type="ECO:0000313" key="4">
    <source>
        <dbReference type="Proteomes" id="UP001499841"/>
    </source>
</evidence>
<keyword evidence="1" id="KW-0874">Quinone</keyword>
<dbReference type="InterPro" id="IPR042106">
    <property type="entry name" value="Nuo/plastoQ_OxRdtase_6_NuoJ"/>
</dbReference>
<feature type="region of interest" description="Disordered" evidence="2">
    <location>
        <begin position="267"/>
        <end position="327"/>
    </location>
</feature>
<gene>
    <name evidence="3" type="ORF">GCM10022262_15210</name>
</gene>
<name>A0ABP8ET46_9MICO</name>
<feature type="transmembrane region" description="Helical" evidence="1">
    <location>
        <begin position="20"/>
        <end position="38"/>
    </location>
</feature>
<dbReference type="InterPro" id="IPR001457">
    <property type="entry name" value="NADH_UbQ/plastoQ_OxRdtase_su6"/>
</dbReference>
<evidence type="ECO:0000256" key="2">
    <source>
        <dbReference type="SAM" id="MobiDB-lite"/>
    </source>
</evidence>
<dbReference type="Pfam" id="PF00499">
    <property type="entry name" value="Oxidored_q3"/>
    <property type="match status" value="1"/>
</dbReference>
<feature type="transmembrane region" description="Helical" evidence="1">
    <location>
        <begin position="157"/>
        <end position="177"/>
    </location>
</feature>
<dbReference type="PANTHER" id="PTHR33269">
    <property type="entry name" value="NADH-UBIQUINONE OXIDOREDUCTASE CHAIN 6"/>
    <property type="match status" value="1"/>
</dbReference>
<keyword evidence="1" id="KW-0520">NAD</keyword>
<dbReference type="Gene3D" id="1.20.120.1200">
    <property type="entry name" value="NADH-ubiquinone/plastoquinone oxidoreductase chain 6, subunit NuoJ"/>
    <property type="match status" value="1"/>
</dbReference>
<keyword evidence="4" id="KW-1185">Reference proteome</keyword>
<accession>A0ABP8ET46</accession>
<dbReference type="EMBL" id="BAABBA010000006">
    <property type="protein sequence ID" value="GAA4287162.1"/>
    <property type="molecule type" value="Genomic_DNA"/>
</dbReference>
<comment type="catalytic activity">
    <reaction evidence="1">
        <text>a quinone + NADH + 5 H(+)(in) = a quinol + NAD(+) + 4 H(+)(out)</text>
        <dbReference type="Rhea" id="RHEA:57888"/>
        <dbReference type="ChEBI" id="CHEBI:15378"/>
        <dbReference type="ChEBI" id="CHEBI:24646"/>
        <dbReference type="ChEBI" id="CHEBI:57540"/>
        <dbReference type="ChEBI" id="CHEBI:57945"/>
        <dbReference type="ChEBI" id="CHEBI:132124"/>
    </reaction>
</comment>
<reference evidence="4" key="1">
    <citation type="journal article" date="2019" name="Int. J. Syst. Evol. Microbiol.">
        <title>The Global Catalogue of Microorganisms (GCM) 10K type strain sequencing project: providing services to taxonomists for standard genome sequencing and annotation.</title>
        <authorList>
            <consortium name="The Broad Institute Genomics Platform"/>
            <consortium name="The Broad Institute Genome Sequencing Center for Infectious Disease"/>
            <person name="Wu L."/>
            <person name="Ma J."/>
        </authorList>
    </citation>
    <scope>NUCLEOTIDE SEQUENCE [LARGE SCALE GENOMIC DNA]</scope>
    <source>
        <strain evidence="4">JCM 17459</strain>
    </source>
</reference>
<protein>
    <recommendedName>
        <fullName evidence="1">NADH-quinone oxidoreductase subunit J</fullName>
        <ecNumber evidence="1">7.1.1.-</ecNumber>
    </recommendedName>
</protein>
<comment type="function">
    <text evidence="1">NDH-1 shuttles electrons from NADH, via FMN and iron-sulfur (Fe-S) centers, to quinones in the respiratory chain. Couples the redox reaction to proton translocation (for every two electrons transferred, four hydrogen ions are translocated across the cytoplasmic membrane), and thus conserves the redox energy in a proton gradient.</text>
</comment>
<feature type="transmembrane region" description="Helical" evidence="1">
    <location>
        <begin position="108"/>
        <end position="126"/>
    </location>
</feature>
<organism evidence="3 4">
    <name type="scientific">Georgenia daeguensis</name>
    <dbReference type="NCBI Taxonomy" id="908355"/>
    <lineage>
        <taxon>Bacteria</taxon>
        <taxon>Bacillati</taxon>
        <taxon>Actinomycetota</taxon>
        <taxon>Actinomycetes</taxon>
        <taxon>Micrococcales</taxon>
        <taxon>Bogoriellaceae</taxon>
        <taxon>Georgenia</taxon>
    </lineage>
</organism>
<evidence type="ECO:0000313" key="3">
    <source>
        <dbReference type="EMBL" id="GAA4287162.1"/>
    </source>
</evidence>
<feature type="transmembrane region" description="Helical" evidence="1">
    <location>
        <begin position="74"/>
        <end position="96"/>
    </location>
</feature>
<dbReference type="NCBIfam" id="NF005165">
    <property type="entry name" value="PRK06638.1-5"/>
    <property type="match status" value="1"/>
</dbReference>
<feature type="compositionally biased region" description="Low complexity" evidence="2">
    <location>
        <begin position="273"/>
        <end position="289"/>
    </location>
</feature>
<dbReference type="Proteomes" id="UP001499841">
    <property type="component" value="Unassembled WGS sequence"/>
</dbReference>
<keyword evidence="1" id="KW-0472">Membrane</keyword>
<sequence>MIMLPAALAETGTVSTGETVLFWVLAPIMVLAALSLLFSRRAVYAAMSVVLLMLCLAAMYIAQEATFLGVAQVVVYTGAIMMLFLFVLMLVGVDASDSLHETIKGQRWLGVLAGLGLAILLGAVVLRANGPAPTGLAAANADTNPVGVARLIFSDHVFAMELTGLLLIIAAVGAVTLTHRERVGRKASQQETLEAKMAAFASGRTRVGQLPAPGVYARSNAADLPALAATGEPIKDSVPRVLRIRGQGRSIADVSPETVEAVARARAGEQDGARGPAALGGAPAVAQARMPGMRGEAAPQPRLPGSPGYVEADGEARKQIENVEADK</sequence>
<dbReference type="EC" id="7.1.1.-" evidence="1"/>
<keyword evidence="1" id="KW-1003">Cell membrane</keyword>
<feature type="compositionally biased region" description="Basic and acidic residues" evidence="2">
    <location>
        <begin position="314"/>
        <end position="327"/>
    </location>
</feature>